<evidence type="ECO:0000313" key="4">
    <source>
        <dbReference type="Proteomes" id="UP001651158"/>
    </source>
</evidence>
<evidence type="ECO:0000313" key="3">
    <source>
        <dbReference type="EMBL" id="KAL5104599.1"/>
    </source>
</evidence>
<gene>
    <name evidence="3" type="ORF">TcWFU_001457</name>
</gene>
<comment type="caution">
    <text evidence="3">The sequence shown here is derived from an EMBL/GenBank/DDBJ whole genome shotgun (WGS) entry which is preliminary data.</text>
</comment>
<sequence length="304" mass="34251">MVPHAIPLPAHTCHRSQSGWQFSRSRLTCIHSHNAASWHDSSLKLVHKEGHQTMPPMKKCRFVFVGELYRSMSDDGGILCILLAYYSPIRSDSTQPDATRPSYSPAHHRLVFRVLMVTALSLSHFCGLIRALVVLLSFYGVPLLLAPCFVHPQVMRKGIVMSPTRRFIWHAHPTGNGDEGDEGDEVEGEEEEEGVEDEDIMFNRQWCVCVDTPYRILSHQIASAQTERWTVIEANERRCAGSSRHAGSVLRRWQMTAIHRQLLSSSAVACASHELTSSLPIWRSLSPSSQPRKKSLKGIYKNVC</sequence>
<feature type="compositionally biased region" description="Acidic residues" evidence="1">
    <location>
        <begin position="178"/>
        <end position="195"/>
    </location>
</feature>
<dbReference type="Proteomes" id="UP001651158">
    <property type="component" value="Unassembled WGS sequence"/>
</dbReference>
<keyword evidence="4" id="KW-1185">Reference proteome</keyword>
<reference evidence="3 4" key="1">
    <citation type="journal article" date="2022" name="Front. Cell. Infect. Microbiol.">
        <title>The Genomes of Two Strains of Taenia crassiceps the Animal Model for the Study of Human Cysticercosis.</title>
        <authorList>
            <person name="Bobes R.J."/>
            <person name="Estrada K."/>
            <person name="Rios-Valencia D.G."/>
            <person name="Calderon-Gallegos A."/>
            <person name="de la Torre P."/>
            <person name="Carrero J.C."/>
            <person name="Sanchez-Flores A."/>
            <person name="Laclette J.P."/>
        </authorList>
    </citation>
    <scope>NUCLEOTIDE SEQUENCE [LARGE SCALE GENOMIC DNA]</scope>
    <source>
        <strain evidence="3">WFUcys</strain>
    </source>
</reference>
<feature type="region of interest" description="Disordered" evidence="1">
    <location>
        <begin position="172"/>
        <end position="195"/>
    </location>
</feature>
<accession>A0ABR4Q4R5</accession>
<keyword evidence="2" id="KW-0812">Transmembrane</keyword>
<evidence type="ECO:0000256" key="2">
    <source>
        <dbReference type="SAM" id="Phobius"/>
    </source>
</evidence>
<feature type="transmembrane region" description="Helical" evidence="2">
    <location>
        <begin position="136"/>
        <end position="155"/>
    </location>
</feature>
<keyword evidence="2" id="KW-1133">Transmembrane helix</keyword>
<proteinExistence type="predicted"/>
<organism evidence="3 4">
    <name type="scientific">Taenia crassiceps</name>
    <dbReference type="NCBI Taxonomy" id="6207"/>
    <lineage>
        <taxon>Eukaryota</taxon>
        <taxon>Metazoa</taxon>
        <taxon>Spiralia</taxon>
        <taxon>Lophotrochozoa</taxon>
        <taxon>Platyhelminthes</taxon>
        <taxon>Cestoda</taxon>
        <taxon>Eucestoda</taxon>
        <taxon>Cyclophyllidea</taxon>
        <taxon>Taeniidae</taxon>
        <taxon>Taenia</taxon>
    </lineage>
</organism>
<evidence type="ECO:0000256" key="1">
    <source>
        <dbReference type="SAM" id="MobiDB-lite"/>
    </source>
</evidence>
<dbReference type="EMBL" id="JAKROA010000011">
    <property type="protein sequence ID" value="KAL5104599.1"/>
    <property type="molecule type" value="Genomic_DNA"/>
</dbReference>
<name>A0ABR4Q4R5_9CEST</name>
<keyword evidence="2" id="KW-0472">Membrane</keyword>
<protein>
    <submittedName>
        <fullName evidence="3">Uncharacterized protein</fullName>
    </submittedName>
</protein>